<gene>
    <name evidence="4" type="ORF">BBK82_29180</name>
</gene>
<feature type="domain" description="SMODS and SLOG-associating 2TM effector" evidence="2">
    <location>
        <begin position="158"/>
        <end position="278"/>
    </location>
</feature>
<dbReference type="OrthoDB" id="9806639at2"/>
<sequence>MTDADLPGFFHDADEASRRGQRQTLLLSRVRLMSAVVAAIGGAFKWKVGGGYDIWAFVALAGFFVALFAEILLWATHPEQKWNAGRAVAEQIKSLVWRYAVIGDPFTGPNAKHSLQLMIAEVVSEQGKKLPLASTNPTGAERREQLRAQPFPARRTAYREGRVRDQLEWYRRRATTNEFRANLWRMLLIAGEFVAILFAGARVMGAWDVDMSGVMAAAVAGGAAWLGLKQHENLFLGYAAAASDLALIYERLADVEEPEWAAAVAEAEGAISKEHSAWLASRPSAT</sequence>
<reference evidence="4 5" key="1">
    <citation type="submission" date="2016-07" db="EMBL/GenBank/DDBJ databases">
        <title>Complete genome sequence of the Lentzea guizhouensis DHS C013.</title>
        <authorList>
            <person name="Cao C."/>
        </authorList>
    </citation>
    <scope>NUCLEOTIDE SEQUENCE [LARGE SCALE GENOMIC DNA]</scope>
    <source>
        <strain evidence="4 5">DHS C013</strain>
    </source>
</reference>
<evidence type="ECO:0000256" key="1">
    <source>
        <dbReference type="SAM" id="Phobius"/>
    </source>
</evidence>
<proteinExistence type="predicted"/>
<keyword evidence="5" id="KW-1185">Reference proteome</keyword>
<dbReference type="Pfam" id="PF18184">
    <property type="entry name" value="SLATT_3"/>
    <property type="match status" value="1"/>
</dbReference>
<feature type="transmembrane region" description="Helical" evidence="1">
    <location>
        <begin position="211"/>
        <end position="228"/>
    </location>
</feature>
<dbReference type="Pfam" id="PF18181">
    <property type="entry name" value="SLATT_1"/>
    <property type="match status" value="1"/>
</dbReference>
<dbReference type="Proteomes" id="UP000093053">
    <property type="component" value="Chromosome"/>
</dbReference>
<accession>A0A1B2HP84</accession>
<dbReference type="InterPro" id="IPR040884">
    <property type="entry name" value="SLATT_1"/>
</dbReference>
<dbReference type="KEGG" id="led:BBK82_29180"/>
<feature type="transmembrane region" description="Helical" evidence="1">
    <location>
        <begin position="26"/>
        <end position="48"/>
    </location>
</feature>
<dbReference type="InterPro" id="IPR041116">
    <property type="entry name" value="SLATT_3"/>
</dbReference>
<evidence type="ECO:0000259" key="2">
    <source>
        <dbReference type="Pfam" id="PF18181"/>
    </source>
</evidence>
<dbReference type="NCBIfam" id="NF033634">
    <property type="entry name" value="SLATT_1"/>
    <property type="match status" value="1"/>
</dbReference>
<dbReference type="AlphaFoldDB" id="A0A1B2HP84"/>
<keyword evidence="1" id="KW-0812">Transmembrane</keyword>
<dbReference type="NCBIfam" id="NF033610">
    <property type="entry name" value="SLATT_3"/>
    <property type="match status" value="1"/>
</dbReference>
<protein>
    <recommendedName>
        <fullName evidence="6">DUF4231 domain-containing protein</fullName>
    </recommendedName>
</protein>
<organism evidence="4 5">
    <name type="scientific">Lentzea guizhouensis</name>
    <dbReference type="NCBI Taxonomy" id="1586287"/>
    <lineage>
        <taxon>Bacteria</taxon>
        <taxon>Bacillati</taxon>
        <taxon>Actinomycetota</taxon>
        <taxon>Actinomycetes</taxon>
        <taxon>Pseudonocardiales</taxon>
        <taxon>Pseudonocardiaceae</taxon>
        <taxon>Lentzea</taxon>
    </lineage>
</organism>
<dbReference type="RefSeq" id="WP_065917857.1">
    <property type="nucleotide sequence ID" value="NZ_CP016793.1"/>
</dbReference>
<dbReference type="EMBL" id="CP016793">
    <property type="protein sequence ID" value="ANZ39516.1"/>
    <property type="molecule type" value="Genomic_DNA"/>
</dbReference>
<keyword evidence="1" id="KW-0472">Membrane</keyword>
<name>A0A1B2HP84_9PSEU</name>
<evidence type="ECO:0000313" key="4">
    <source>
        <dbReference type="EMBL" id="ANZ39516.1"/>
    </source>
</evidence>
<feature type="transmembrane region" description="Helical" evidence="1">
    <location>
        <begin position="54"/>
        <end position="76"/>
    </location>
</feature>
<evidence type="ECO:0000259" key="3">
    <source>
        <dbReference type="Pfam" id="PF18184"/>
    </source>
</evidence>
<feature type="domain" description="SMODS and SLOG-associating 2TM effector" evidence="3">
    <location>
        <begin position="7"/>
        <end position="155"/>
    </location>
</feature>
<evidence type="ECO:0008006" key="6">
    <source>
        <dbReference type="Google" id="ProtNLM"/>
    </source>
</evidence>
<evidence type="ECO:0000313" key="5">
    <source>
        <dbReference type="Proteomes" id="UP000093053"/>
    </source>
</evidence>
<dbReference type="STRING" id="1586287.BBK82_29180"/>
<keyword evidence="1" id="KW-1133">Transmembrane helix</keyword>
<feature type="transmembrane region" description="Helical" evidence="1">
    <location>
        <begin position="183"/>
        <end position="205"/>
    </location>
</feature>